<dbReference type="Proteomes" id="UP000743001">
    <property type="component" value="Unassembled WGS sequence"/>
</dbReference>
<dbReference type="Pfam" id="PF06445">
    <property type="entry name" value="GyrI-like"/>
    <property type="match status" value="1"/>
</dbReference>
<dbReference type="PROSITE" id="PS00552">
    <property type="entry name" value="HTH_MERR_1"/>
    <property type="match status" value="1"/>
</dbReference>
<dbReference type="CDD" id="cd01107">
    <property type="entry name" value="HTH_BmrR"/>
    <property type="match status" value="1"/>
</dbReference>
<accession>A0ABS6FWV6</accession>
<evidence type="ECO:0000313" key="2">
    <source>
        <dbReference type="EMBL" id="MBU5674721.1"/>
    </source>
</evidence>
<comment type="caution">
    <text evidence="2">The sequence shown here is derived from an EMBL/GenBank/DDBJ whole genome shotgun (WGS) entry which is preliminary data.</text>
</comment>
<dbReference type="SMART" id="SM00871">
    <property type="entry name" value="AraC_E_bind"/>
    <property type="match status" value="1"/>
</dbReference>
<dbReference type="InterPro" id="IPR047057">
    <property type="entry name" value="MerR_fam"/>
</dbReference>
<protein>
    <submittedName>
        <fullName evidence="2">MerR family transcriptional regulator</fullName>
    </submittedName>
</protein>
<proteinExistence type="predicted"/>
<dbReference type="InterPro" id="IPR029442">
    <property type="entry name" value="GyrI-like"/>
</dbReference>
<name>A0ABS6FWV6_9BACL</name>
<feature type="domain" description="HTH merR-type" evidence="1">
    <location>
        <begin position="1"/>
        <end position="71"/>
    </location>
</feature>
<organism evidence="2 3">
    <name type="scientific">Paenibacillus brevis</name>
    <dbReference type="NCBI Taxonomy" id="2841508"/>
    <lineage>
        <taxon>Bacteria</taxon>
        <taxon>Bacillati</taxon>
        <taxon>Bacillota</taxon>
        <taxon>Bacilli</taxon>
        <taxon>Bacillales</taxon>
        <taxon>Paenibacillaceae</taxon>
        <taxon>Paenibacillus</taxon>
    </lineage>
</organism>
<sequence>MLRIGDFSKLSRISIRMLRHYDEIGLLVPESVDCSSGYRYYSEGQLMLANRIDALKSMGFSLSMIAQIMMTCKEPGDLKQYLDLKQAEMMEQAEKIDRQLLLLETTIRRLGEEEYFMEYSVTLKEMPQRTVASLRKIIPAYDQEGLLWGLLTKELEGQQVQLANPCYSLAIFHDEGYKENDVDVEIQISVDGSYQDTENVKFKTVPPVLVASAVYKGGYEQITPVNQAVAAWIRDNQYNLAESMFSIYHVSPAIDPNPENWVTEVCYPVIPK</sequence>
<dbReference type="EMBL" id="JAHLQJ010000036">
    <property type="protein sequence ID" value="MBU5674721.1"/>
    <property type="molecule type" value="Genomic_DNA"/>
</dbReference>
<evidence type="ECO:0000259" key="1">
    <source>
        <dbReference type="PROSITE" id="PS50937"/>
    </source>
</evidence>
<evidence type="ECO:0000313" key="3">
    <source>
        <dbReference type="Proteomes" id="UP000743001"/>
    </source>
</evidence>
<dbReference type="Pfam" id="PF00376">
    <property type="entry name" value="MerR"/>
    <property type="match status" value="1"/>
</dbReference>
<dbReference type="SMART" id="SM00422">
    <property type="entry name" value="HTH_MERR"/>
    <property type="match status" value="1"/>
</dbReference>
<dbReference type="InterPro" id="IPR000551">
    <property type="entry name" value="MerR-type_HTH_dom"/>
</dbReference>
<dbReference type="PANTHER" id="PTHR30204:SF97">
    <property type="entry name" value="MERR FAMILY REGULATORY PROTEIN"/>
    <property type="match status" value="1"/>
</dbReference>
<dbReference type="InterPro" id="IPR010499">
    <property type="entry name" value="AraC_E-bd"/>
</dbReference>
<keyword evidence="3" id="KW-1185">Reference proteome</keyword>
<gene>
    <name evidence="2" type="ORF">KQJ23_23080</name>
</gene>
<dbReference type="RefSeq" id="WP_216481262.1">
    <property type="nucleotide sequence ID" value="NZ_JAHLQJ010000036.1"/>
</dbReference>
<reference evidence="2 3" key="1">
    <citation type="submission" date="2021-06" db="EMBL/GenBank/DDBJ databases">
        <authorList>
            <person name="Sun Q."/>
            <person name="Li D."/>
        </authorList>
    </citation>
    <scope>NUCLEOTIDE SEQUENCE [LARGE SCALE GENOMIC DNA]</scope>
    <source>
        <strain evidence="2 3">MSJ-6</strain>
    </source>
</reference>
<dbReference type="PANTHER" id="PTHR30204">
    <property type="entry name" value="REDOX-CYCLING DRUG-SENSING TRANSCRIPTIONAL ACTIVATOR SOXR"/>
    <property type="match status" value="1"/>
</dbReference>
<dbReference type="PROSITE" id="PS50937">
    <property type="entry name" value="HTH_MERR_2"/>
    <property type="match status" value="1"/>
</dbReference>